<sequence>MLAAYYTAPGPSGVLTVGEVETPVPGPGEVRVRVLVAGVNPTDWKSRAGAEVPFEFQVPGQDGAGEIDAVGPGVDSARVGERVWVYFAAWQRQWGTAAEFCVVPSEQAVPLPASASLELGASLGIPALTAYHCLRADGPIDGQDVLVAGGAGAVGHAAIELAVWSGARVISTVSGPEKSVLADVAGASVVVNYRDPDAAAQIRAAAPDGVSRIVELALGPNLSLDLEVAAPFAVISTYAADVPSADVPIRALMTPNLVLRFVLVYTIPRVGLRAAVDGVSQAVAVGALTPLPVHRFALDDVAGAHDAVESGVAGKVVIELP</sequence>
<dbReference type="InterPro" id="IPR020843">
    <property type="entry name" value="ER"/>
</dbReference>
<keyword evidence="1" id="KW-0521">NADP</keyword>
<dbReference type="Proteomes" id="UP001149140">
    <property type="component" value="Unassembled WGS sequence"/>
</dbReference>
<dbReference type="SUPFAM" id="SSF50129">
    <property type="entry name" value="GroES-like"/>
    <property type="match status" value="1"/>
</dbReference>
<dbReference type="GO" id="GO:0016491">
    <property type="term" value="F:oxidoreductase activity"/>
    <property type="evidence" value="ECO:0007669"/>
    <property type="project" value="InterPro"/>
</dbReference>
<gene>
    <name evidence="3" type="ORF">OM076_28930</name>
</gene>
<organism evidence="3 4">
    <name type="scientific">Solirubrobacter ginsenosidimutans</name>
    <dbReference type="NCBI Taxonomy" id="490573"/>
    <lineage>
        <taxon>Bacteria</taxon>
        <taxon>Bacillati</taxon>
        <taxon>Actinomycetota</taxon>
        <taxon>Thermoleophilia</taxon>
        <taxon>Solirubrobacterales</taxon>
        <taxon>Solirubrobacteraceae</taxon>
        <taxon>Solirubrobacter</taxon>
    </lineage>
</organism>
<dbReference type="Gene3D" id="3.90.180.10">
    <property type="entry name" value="Medium-chain alcohol dehydrogenases, catalytic domain"/>
    <property type="match status" value="1"/>
</dbReference>
<dbReference type="PANTHER" id="PTHR44154">
    <property type="entry name" value="QUINONE OXIDOREDUCTASE"/>
    <property type="match status" value="1"/>
</dbReference>
<dbReference type="PANTHER" id="PTHR44154:SF1">
    <property type="entry name" value="QUINONE OXIDOREDUCTASE"/>
    <property type="match status" value="1"/>
</dbReference>
<evidence type="ECO:0000313" key="4">
    <source>
        <dbReference type="Proteomes" id="UP001149140"/>
    </source>
</evidence>
<keyword evidence="4" id="KW-1185">Reference proteome</keyword>
<dbReference type="SUPFAM" id="SSF51735">
    <property type="entry name" value="NAD(P)-binding Rossmann-fold domains"/>
    <property type="match status" value="1"/>
</dbReference>
<feature type="domain" description="Enoyl reductase (ER)" evidence="2">
    <location>
        <begin position="10"/>
        <end position="318"/>
    </location>
</feature>
<evidence type="ECO:0000256" key="1">
    <source>
        <dbReference type="ARBA" id="ARBA00022857"/>
    </source>
</evidence>
<comment type="caution">
    <text evidence="3">The sequence shown here is derived from an EMBL/GenBank/DDBJ whole genome shotgun (WGS) entry which is preliminary data.</text>
</comment>
<dbReference type="Pfam" id="PF00107">
    <property type="entry name" value="ADH_zinc_N"/>
    <property type="match status" value="1"/>
</dbReference>
<dbReference type="InterPro" id="IPR013154">
    <property type="entry name" value="ADH-like_N"/>
</dbReference>
<dbReference type="Pfam" id="PF08240">
    <property type="entry name" value="ADH_N"/>
    <property type="match status" value="1"/>
</dbReference>
<dbReference type="RefSeq" id="WP_270043581.1">
    <property type="nucleotide sequence ID" value="NZ_JAPDOD010000032.1"/>
</dbReference>
<name>A0A9X3MZU2_9ACTN</name>
<protein>
    <submittedName>
        <fullName evidence="3">NADPH:quinone reductase</fullName>
    </submittedName>
</protein>
<dbReference type="AlphaFoldDB" id="A0A9X3MZU2"/>
<dbReference type="InterPro" id="IPR013149">
    <property type="entry name" value="ADH-like_C"/>
</dbReference>
<dbReference type="SMART" id="SM00829">
    <property type="entry name" value="PKS_ER"/>
    <property type="match status" value="1"/>
</dbReference>
<evidence type="ECO:0000259" key="2">
    <source>
        <dbReference type="SMART" id="SM00829"/>
    </source>
</evidence>
<dbReference type="InterPro" id="IPR051603">
    <property type="entry name" value="Zinc-ADH_QOR/CCCR"/>
</dbReference>
<proteinExistence type="predicted"/>
<accession>A0A9X3MZU2</accession>
<dbReference type="EMBL" id="JAPDOD010000032">
    <property type="protein sequence ID" value="MDA0164330.1"/>
    <property type="molecule type" value="Genomic_DNA"/>
</dbReference>
<evidence type="ECO:0000313" key="3">
    <source>
        <dbReference type="EMBL" id="MDA0164330.1"/>
    </source>
</evidence>
<dbReference type="InterPro" id="IPR036291">
    <property type="entry name" value="NAD(P)-bd_dom_sf"/>
</dbReference>
<dbReference type="InterPro" id="IPR011032">
    <property type="entry name" value="GroES-like_sf"/>
</dbReference>
<reference evidence="3" key="1">
    <citation type="submission" date="2022-10" db="EMBL/GenBank/DDBJ databases">
        <title>The WGS of Solirubrobacter ginsenosidimutans DSM 21036.</title>
        <authorList>
            <person name="Jiang Z."/>
        </authorList>
    </citation>
    <scope>NUCLEOTIDE SEQUENCE</scope>
    <source>
        <strain evidence="3">DSM 21036</strain>
    </source>
</reference>
<dbReference type="CDD" id="cd08253">
    <property type="entry name" value="zeta_crystallin"/>
    <property type="match status" value="1"/>
</dbReference>
<dbReference type="Gene3D" id="3.40.50.720">
    <property type="entry name" value="NAD(P)-binding Rossmann-like Domain"/>
    <property type="match status" value="1"/>
</dbReference>